<evidence type="ECO:0000313" key="2">
    <source>
        <dbReference type="EMBL" id="MBF1415415.1"/>
    </source>
</evidence>
<dbReference type="InterPro" id="IPR000836">
    <property type="entry name" value="PRTase_dom"/>
</dbReference>
<sequence>MERTISFLSRILDTLAPRSCVMCGKRLAVSEEVICGHCNLFLPRTGYASLAYDNDLARLFWGRIPIERAASFFFYKPHSDTSRLIYRLKYGGHAEIGEQLGQMIAEEFATEGFFEGITTLLPVPLTTQRQRQRGYNQSVEIARGIHSVTGLPLLERALERVTFYGSQTKKDRWQRNENVEKAFRLVDAGAVSHQHILLIDDIITSGATLTAAAKEVLRGDNVKVSVLSLGFAKNM</sequence>
<accession>A0A930HZQ5</accession>
<dbReference type="Proteomes" id="UP000757461">
    <property type="component" value="Unassembled WGS sequence"/>
</dbReference>
<dbReference type="PANTHER" id="PTHR47505">
    <property type="entry name" value="DNA UTILIZATION PROTEIN YHGH"/>
    <property type="match status" value="1"/>
</dbReference>
<dbReference type="AlphaFoldDB" id="A0A930HZQ5"/>
<reference evidence="2" key="1">
    <citation type="submission" date="2020-04" db="EMBL/GenBank/DDBJ databases">
        <title>Deep metagenomics examines the oral microbiome during advanced dental caries in children, revealing novel taxa and co-occurrences with host molecules.</title>
        <authorList>
            <person name="Baker J.L."/>
            <person name="Morton J.T."/>
            <person name="Dinis M."/>
            <person name="Alvarez R."/>
            <person name="Tran N.C."/>
            <person name="Knight R."/>
            <person name="Edlund A."/>
        </authorList>
    </citation>
    <scope>NUCLEOTIDE SEQUENCE</scope>
    <source>
        <strain evidence="2">JCVI_25_bin.9</strain>
    </source>
</reference>
<proteinExistence type="inferred from homology"/>
<dbReference type="SUPFAM" id="SSF53271">
    <property type="entry name" value="PRTase-like"/>
    <property type="match status" value="1"/>
</dbReference>
<evidence type="ECO:0000256" key="1">
    <source>
        <dbReference type="ARBA" id="ARBA00008007"/>
    </source>
</evidence>
<dbReference type="CDD" id="cd06223">
    <property type="entry name" value="PRTases_typeI"/>
    <property type="match status" value="1"/>
</dbReference>
<dbReference type="EMBL" id="JABZSQ010000137">
    <property type="protein sequence ID" value="MBF1415415.1"/>
    <property type="molecule type" value="Genomic_DNA"/>
</dbReference>
<gene>
    <name evidence="2" type="ORF">HXN33_07525</name>
</gene>
<dbReference type="InterPro" id="IPR029057">
    <property type="entry name" value="PRTase-like"/>
</dbReference>
<dbReference type="InterPro" id="IPR051910">
    <property type="entry name" value="ComF/GntX_DNA_util-trans"/>
</dbReference>
<organism evidence="2 3">
    <name type="scientific">Prevotella histicola</name>
    <dbReference type="NCBI Taxonomy" id="470565"/>
    <lineage>
        <taxon>Bacteria</taxon>
        <taxon>Pseudomonadati</taxon>
        <taxon>Bacteroidota</taxon>
        <taxon>Bacteroidia</taxon>
        <taxon>Bacteroidales</taxon>
        <taxon>Prevotellaceae</taxon>
        <taxon>Prevotella</taxon>
    </lineage>
</organism>
<dbReference type="Gene3D" id="3.40.50.2020">
    <property type="match status" value="1"/>
</dbReference>
<comment type="similarity">
    <text evidence="1">Belongs to the ComF/GntX family.</text>
</comment>
<name>A0A930HZQ5_9BACT</name>
<protein>
    <submittedName>
        <fullName evidence="2">ComF family protein</fullName>
    </submittedName>
</protein>
<dbReference type="PANTHER" id="PTHR47505:SF1">
    <property type="entry name" value="DNA UTILIZATION PROTEIN YHGH"/>
    <property type="match status" value="1"/>
</dbReference>
<comment type="caution">
    <text evidence="2">The sequence shown here is derived from an EMBL/GenBank/DDBJ whole genome shotgun (WGS) entry which is preliminary data.</text>
</comment>
<evidence type="ECO:0000313" key="3">
    <source>
        <dbReference type="Proteomes" id="UP000757461"/>
    </source>
</evidence>